<organism evidence="2 3">
    <name type="scientific">Bremerella volcania</name>
    <dbReference type="NCBI Taxonomy" id="2527984"/>
    <lineage>
        <taxon>Bacteria</taxon>
        <taxon>Pseudomonadati</taxon>
        <taxon>Planctomycetota</taxon>
        <taxon>Planctomycetia</taxon>
        <taxon>Pirellulales</taxon>
        <taxon>Pirellulaceae</taxon>
        <taxon>Bremerella</taxon>
    </lineage>
</organism>
<dbReference type="Proteomes" id="UP000318626">
    <property type="component" value="Chromosome"/>
</dbReference>
<accession>A0A518C8C0</accession>
<dbReference type="RefSeq" id="WP_144972849.1">
    <property type="nucleotide sequence ID" value="NZ_CP036289.1"/>
</dbReference>
<dbReference type="KEGG" id="bvo:Pan97_24860"/>
<feature type="region of interest" description="Disordered" evidence="1">
    <location>
        <begin position="142"/>
        <end position="162"/>
    </location>
</feature>
<protein>
    <submittedName>
        <fullName evidence="2">Uncharacterized protein</fullName>
    </submittedName>
</protein>
<proteinExistence type="predicted"/>
<dbReference type="EMBL" id="CP036289">
    <property type="protein sequence ID" value="QDU75454.1"/>
    <property type="molecule type" value="Genomic_DNA"/>
</dbReference>
<dbReference type="AlphaFoldDB" id="A0A518C8C0"/>
<gene>
    <name evidence="2" type="ORF">Pan97_24860</name>
</gene>
<sequence length="162" mass="18475">MSKAALSIYMDDHYAMLSGELELVHRVKKENPKGELEKFLVDYEHELQSQRNLLEALLASQGHSPSMAKQALTWVAEKIGRLKPNDGGSSYTDLARLLELEILLATAQARLLMWRTLNRVFTDRDADMEKLKQARKASDELVKSLKPLHREAEQRAFPKTDS</sequence>
<name>A0A518C8C0_9BACT</name>
<keyword evidence="3" id="KW-1185">Reference proteome</keyword>
<evidence type="ECO:0000313" key="2">
    <source>
        <dbReference type="EMBL" id="QDU75454.1"/>
    </source>
</evidence>
<reference evidence="3" key="1">
    <citation type="submission" date="2019-02" db="EMBL/GenBank/DDBJ databases">
        <title>Deep-cultivation of Planctomycetes and their phenomic and genomic characterization uncovers novel biology.</title>
        <authorList>
            <person name="Wiegand S."/>
            <person name="Jogler M."/>
            <person name="Boedeker C."/>
            <person name="Pinto D."/>
            <person name="Vollmers J."/>
            <person name="Rivas-Marin E."/>
            <person name="Kohn T."/>
            <person name="Peeters S.H."/>
            <person name="Heuer A."/>
            <person name="Rast P."/>
            <person name="Oberbeckmann S."/>
            <person name="Bunk B."/>
            <person name="Jeske O."/>
            <person name="Meyerdierks A."/>
            <person name="Storesund J.E."/>
            <person name="Kallscheuer N."/>
            <person name="Luecker S."/>
            <person name="Lage O.M."/>
            <person name="Pohl T."/>
            <person name="Merkel B.J."/>
            <person name="Hornburger P."/>
            <person name="Mueller R.-W."/>
            <person name="Bruemmer F."/>
            <person name="Labrenz M."/>
            <person name="Spormann A.M."/>
            <person name="Op den Camp H."/>
            <person name="Overmann J."/>
            <person name="Amann R."/>
            <person name="Jetten M.S.M."/>
            <person name="Mascher T."/>
            <person name="Medema M.H."/>
            <person name="Devos D.P."/>
            <person name="Kaster A.-K."/>
            <person name="Ovreas L."/>
            <person name="Rohde M."/>
            <person name="Galperin M.Y."/>
            <person name="Jogler C."/>
        </authorList>
    </citation>
    <scope>NUCLEOTIDE SEQUENCE [LARGE SCALE GENOMIC DNA]</scope>
    <source>
        <strain evidence="3">Pan97</strain>
    </source>
</reference>
<evidence type="ECO:0000256" key="1">
    <source>
        <dbReference type="SAM" id="MobiDB-lite"/>
    </source>
</evidence>
<evidence type="ECO:0000313" key="3">
    <source>
        <dbReference type="Proteomes" id="UP000318626"/>
    </source>
</evidence>
<dbReference type="OrthoDB" id="5504890at2"/>